<comment type="pathway">
    <text evidence="1">Bacterial outer membrane biogenesis; LPS O-antigen biosynthesis.</text>
</comment>
<evidence type="ECO:0000313" key="5">
    <source>
        <dbReference type="Proteomes" id="UP000291301"/>
    </source>
</evidence>
<dbReference type="InterPro" id="IPR001509">
    <property type="entry name" value="Epimerase_deHydtase"/>
</dbReference>
<dbReference type="Proteomes" id="UP000291301">
    <property type="component" value="Unassembled WGS sequence"/>
</dbReference>
<dbReference type="Gene3D" id="3.40.50.720">
    <property type="entry name" value="NAD(P)-binding Rossmann-like Domain"/>
    <property type="match status" value="1"/>
</dbReference>
<reference evidence="4 5" key="1">
    <citation type="journal article" date="2015" name="Antonie Van Leeuwenhoek">
        <title>Oricola cellulosilytica gen. nov., sp. nov., a cellulose-degrading bacterium of the family Phyllobacteriaceae isolated from surface seashore water, and emended descriptions of Mesorhizobium loti and Phyllobacterium myrsinacearum.</title>
        <authorList>
            <person name="Hameed A."/>
            <person name="Shahina M."/>
            <person name="Lai W.A."/>
            <person name="Lin S.Y."/>
            <person name="Young L.S."/>
            <person name="Liu Y.C."/>
            <person name="Hsu Y.H."/>
            <person name="Young C.C."/>
        </authorList>
    </citation>
    <scope>NUCLEOTIDE SEQUENCE [LARGE SCALE GENOMIC DNA]</scope>
    <source>
        <strain evidence="4 5">KCTC 52183</strain>
    </source>
</reference>
<name>A0A4R0P722_9HYPH</name>
<evidence type="ECO:0000256" key="2">
    <source>
        <dbReference type="ARBA" id="ARBA00007637"/>
    </source>
</evidence>
<dbReference type="AlphaFoldDB" id="A0A4R0P722"/>
<organism evidence="4 5">
    <name type="scientific">Oricola cellulosilytica</name>
    <dbReference type="NCBI Taxonomy" id="1429082"/>
    <lineage>
        <taxon>Bacteria</taxon>
        <taxon>Pseudomonadati</taxon>
        <taxon>Pseudomonadota</taxon>
        <taxon>Alphaproteobacteria</taxon>
        <taxon>Hyphomicrobiales</taxon>
        <taxon>Ahrensiaceae</taxon>
        <taxon>Oricola</taxon>
    </lineage>
</organism>
<dbReference type="PANTHER" id="PTHR43000">
    <property type="entry name" value="DTDP-D-GLUCOSE 4,6-DEHYDRATASE-RELATED"/>
    <property type="match status" value="1"/>
</dbReference>
<protein>
    <submittedName>
        <fullName evidence="4">NAD-dependent epimerase/dehydratase family protein</fullName>
    </submittedName>
</protein>
<sequence>MAQTRVLITGAAGFVGPYVAHALRCMFGSDIDLLLTAKVEVGGTEALDVTDQKSVNDIVARYQPTHVVHLAGIAVPSVVASSPEVAWRVHLDGTLNVAGAILANAPDCCLINVGTGLIYGASAKTGLPLNEHTLLAPLDDYGATKAAADLALGALAQRGLKCIRMRPFNHIGPGQSQDFVAPAFATQIARIEAGLAEPVIRVGNLAVERDFLDVRDVAAAYALAVAKSAMVVPGTILNVASGEGRPISEVLNILLSRSSATIRVEQDSSRVRPSDLPRIVGDAGKARNLLSWEPKQQLEQTLTDVLVYCRTRLATH</sequence>
<feature type="domain" description="NAD-dependent epimerase/dehydratase" evidence="3">
    <location>
        <begin position="6"/>
        <end position="240"/>
    </location>
</feature>
<gene>
    <name evidence="4" type="ORF">E0D97_17420</name>
</gene>
<dbReference type="SUPFAM" id="SSF51735">
    <property type="entry name" value="NAD(P)-binding Rossmann-fold domains"/>
    <property type="match status" value="1"/>
</dbReference>
<dbReference type="Pfam" id="PF01370">
    <property type="entry name" value="Epimerase"/>
    <property type="match status" value="1"/>
</dbReference>
<comment type="similarity">
    <text evidence="2">Belongs to the NAD(P)-dependent epimerase/dehydratase family.</text>
</comment>
<evidence type="ECO:0000256" key="1">
    <source>
        <dbReference type="ARBA" id="ARBA00005125"/>
    </source>
</evidence>
<proteinExistence type="inferred from homology"/>
<dbReference type="EMBL" id="SJST01000010">
    <property type="protein sequence ID" value="TCD11302.1"/>
    <property type="molecule type" value="Genomic_DNA"/>
</dbReference>
<dbReference type="RefSeq" id="WP_131571622.1">
    <property type="nucleotide sequence ID" value="NZ_JAINFK010000002.1"/>
</dbReference>
<dbReference type="OrthoDB" id="5295702at2"/>
<keyword evidence="5" id="KW-1185">Reference proteome</keyword>
<evidence type="ECO:0000259" key="3">
    <source>
        <dbReference type="Pfam" id="PF01370"/>
    </source>
</evidence>
<dbReference type="Gene3D" id="3.90.25.10">
    <property type="entry name" value="UDP-galactose 4-epimerase, domain 1"/>
    <property type="match status" value="1"/>
</dbReference>
<evidence type="ECO:0000313" key="4">
    <source>
        <dbReference type="EMBL" id="TCD11302.1"/>
    </source>
</evidence>
<accession>A0A4R0P722</accession>
<comment type="caution">
    <text evidence="4">The sequence shown here is derived from an EMBL/GenBank/DDBJ whole genome shotgun (WGS) entry which is preliminary data.</text>
</comment>
<dbReference type="InterPro" id="IPR036291">
    <property type="entry name" value="NAD(P)-bd_dom_sf"/>
</dbReference>